<evidence type="ECO:0000313" key="2">
    <source>
        <dbReference type="Proteomes" id="UP000231586"/>
    </source>
</evidence>
<dbReference type="EMBL" id="PGTZ01000008">
    <property type="protein sequence ID" value="PJI93550.1"/>
    <property type="molecule type" value="Genomic_DNA"/>
</dbReference>
<gene>
    <name evidence="1" type="ORF">CLV34_2125</name>
</gene>
<accession>A0A2M8WRI4</accession>
<keyword evidence="2" id="KW-1185">Reference proteome</keyword>
<name>A0A2M8WRI4_9MICO</name>
<reference evidence="1 2" key="1">
    <citation type="submission" date="2017-11" db="EMBL/GenBank/DDBJ databases">
        <title>Genomic Encyclopedia of Archaeal and Bacterial Type Strains, Phase II (KMG-II): From Individual Species to Whole Genera.</title>
        <authorList>
            <person name="Goeker M."/>
        </authorList>
    </citation>
    <scope>NUCLEOTIDE SEQUENCE [LARGE SCALE GENOMIC DNA]</scope>
    <source>
        <strain evidence="1 2">DSM 22413</strain>
    </source>
</reference>
<protein>
    <submittedName>
        <fullName evidence="1">Uncharacterized protein</fullName>
    </submittedName>
</protein>
<dbReference type="Proteomes" id="UP000231586">
    <property type="component" value="Unassembled WGS sequence"/>
</dbReference>
<dbReference type="RefSeq" id="WP_100350228.1">
    <property type="nucleotide sequence ID" value="NZ_PGTZ01000008.1"/>
</dbReference>
<sequence>MPALLDVLTRPVTARPSLDTDATSGPGAELTTDVAAEAEAWLRTQPRPRLEVSWVRRGRVTLVRDAAHLASLVAALGQGAFGVLETPSVRWAQTMRVDGGYVVEVNGVPGPDCFVRRAVALPGPGRDAGSGDLVPTVSEAADLLWCWVHARALPGYELTPLGDHRT</sequence>
<dbReference type="OrthoDB" id="5148899at2"/>
<organism evidence="1 2">
    <name type="scientific">Luteimicrobium subarcticum</name>
    <dbReference type="NCBI Taxonomy" id="620910"/>
    <lineage>
        <taxon>Bacteria</taxon>
        <taxon>Bacillati</taxon>
        <taxon>Actinomycetota</taxon>
        <taxon>Actinomycetes</taxon>
        <taxon>Micrococcales</taxon>
        <taxon>Luteimicrobium</taxon>
    </lineage>
</organism>
<dbReference type="AlphaFoldDB" id="A0A2M8WRI4"/>
<proteinExistence type="predicted"/>
<evidence type="ECO:0000313" key="1">
    <source>
        <dbReference type="EMBL" id="PJI93550.1"/>
    </source>
</evidence>
<comment type="caution">
    <text evidence="1">The sequence shown here is derived from an EMBL/GenBank/DDBJ whole genome shotgun (WGS) entry which is preliminary data.</text>
</comment>